<evidence type="ECO:0000313" key="2">
    <source>
        <dbReference type="Proteomes" id="UP000886998"/>
    </source>
</evidence>
<organism evidence="1 2">
    <name type="scientific">Trichonephila inaurata madagascariensis</name>
    <dbReference type="NCBI Taxonomy" id="2747483"/>
    <lineage>
        <taxon>Eukaryota</taxon>
        <taxon>Metazoa</taxon>
        <taxon>Ecdysozoa</taxon>
        <taxon>Arthropoda</taxon>
        <taxon>Chelicerata</taxon>
        <taxon>Arachnida</taxon>
        <taxon>Araneae</taxon>
        <taxon>Araneomorphae</taxon>
        <taxon>Entelegynae</taxon>
        <taxon>Araneoidea</taxon>
        <taxon>Nephilidae</taxon>
        <taxon>Trichonephila</taxon>
        <taxon>Trichonephila inaurata</taxon>
    </lineage>
</organism>
<proteinExistence type="predicted"/>
<reference evidence="1" key="1">
    <citation type="submission" date="2020-08" db="EMBL/GenBank/DDBJ databases">
        <title>Multicomponent nature underlies the extraordinary mechanical properties of spider dragline silk.</title>
        <authorList>
            <person name="Kono N."/>
            <person name="Nakamura H."/>
            <person name="Mori M."/>
            <person name="Yoshida Y."/>
            <person name="Ohtoshi R."/>
            <person name="Malay A.D."/>
            <person name="Moran D.A.P."/>
            <person name="Tomita M."/>
            <person name="Numata K."/>
            <person name="Arakawa K."/>
        </authorList>
    </citation>
    <scope>NUCLEOTIDE SEQUENCE</scope>
</reference>
<sequence>MWKVVLFLPRDVFSSILSVSKQRKIYSVRAYSESGELFLNASVPSWGVCKGLLEQKKKRRCNVLGMGENGNEAPVRQIWMDEVWCLVLSDIFSGAYDRAWKKTHMQLTPV</sequence>
<dbReference type="Proteomes" id="UP000886998">
    <property type="component" value="Unassembled WGS sequence"/>
</dbReference>
<dbReference type="EMBL" id="BMAV01020776">
    <property type="protein sequence ID" value="GFY74488.1"/>
    <property type="molecule type" value="Genomic_DNA"/>
</dbReference>
<dbReference type="AlphaFoldDB" id="A0A8X6YPA5"/>
<keyword evidence="2" id="KW-1185">Reference proteome</keyword>
<protein>
    <submittedName>
        <fullName evidence="1">Uncharacterized protein</fullName>
    </submittedName>
</protein>
<gene>
    <name evidence="1" type="ORF">TNIN_63191</name>
</gene>
<name>A0A8X6YPA5_9ARAC</name>
<accession>A0A8X6YPA5</accession>
<comment type="caution">
    <text evidence="1">The sequence shown here is derived from an EMBL/GenBank/DDBJ whole genome shotgun (WGS) entry which is preliminary data.</text>
</comment>
<evidence type="ECO:0000313" key="1">
    <source>
        <dbReference type="EMBL" id="GFY74488.1"/>
    </source>
</evidence>